<keyword evidence="3" id="KW-0809">Transit peptide</keyword>
<dbReference type="InterPro" id="IPR038538">
    <property type="entry name" value="MTERF_sf"/>
</dbReference>
<dbReference type="Gene3D" id="1.25.70.10">
    <property type="entry name" value="Transcription termination factor 3, mitochondrial"/>
    <property type="match status" value="1"/>
</dbReference>
<name>A0AAV3Q9V5_LITER</name>
<dbReference type="SMART" id="SM00733">
    <property type="entry name" value="Mterf"/>
    <property type="match status" value="7"/>
</dbReference>
<comment type="caution">
    <text evidence="4">The sequence shown here is derived from an EMBL/GenBank/DDBJ whole genome shotgun (WGS) entry which is preliminary data.</text>
</comment>
<protein>
    <submittedName>
        <fullName evidence="4">Uncharacterized protein</fullName>
    </submittedName>
</protein>
<dbReference type="EMBL" id="BAABME010003991">
    <property type="protein sequence ID" value="GAA0160780.1"/>
    <property type="molecule type" value="Genomic_DNA"/>
</dbReference>
<sequence>MLRIFCKSFHSYVTTLDPHKLFIQAFSYSPTISKKPISPIANQDSFTIRYLMNEFGFSQEKAVLASKNLHLKNRDKPDAVVAFFKKQGFTDTQIRKLISAGNHILLCKPEKTLQPKIDFFRSRGVSLTVLAKMIVYNPHLLTRSLKHSILPSFNSLRDVFGSDERVIVMLKHDSMLLTQFEYLVKPNIEILRGAGVPDSSIGFIWKHRPSLFVQARDKLVESIKDIEKMGMNLWSTSAILALTILTSMSRSRWDKKMEAYKRWGCSEDEVLTTFKRLPWIMNLSEEKIDGVMGFCVHEMGWEPSEVVVRRYFVLNMSLNKRLMPRWSVYQELVSKGLAKGKGKWRTMFTVTEDLFLEKYVNCYKNEAPLLLKRYLEKLK</sequence>
<dbReference type="GO" id="GO:0003676">
    <property type="term" value="F:nucleic acid binding"/>
    <property type="evidence" value="ECO:0007669"/>
    <property type="project" value="InterPro"/>
</dbReference>
<comment type="similarity">
    <text evidence="1">Belongs to the mTERF family.</text>
</comment>
<evidence type="ECO:0000313" key="5">
    <source>
        <dbReference type="Proteomes" id="UP001454036"/>
    </source>
</evidence>
<keyword evidence="2" id="KW-0805">Transcription regulation</keyword>
<dbReference type="Proteomes" id="UP001454036">
    <property type="component" value="Unassembled WGS sequence"/>
</dbReference>
<dbReference type="AlphaFoldDB" id="A0AAV3Q9V5"/>
<dbReference type="PANTHER" id="PTHR13068">
    <property type="entry name" value="CGI-12 PROTEIN-RELATED"/>
    <property type="match status" value="1"/>
</dbReference>
<evidence type="ECO:0000256" key="3">
    <source>
        <dbReference type="ARBA" id="ARBA00022946"/>
    </source>
</evidence>
<evidence type="ECO:0000256" key="2">
    <source>
        <dbReference type="ARBA" id="ARBA00022472"/>
    </source>
</evidence>
<dbReference type="PANTHER" id="PTHR13068:SF166">
    <property type="entry name" value="TRANSCRIPTION TERMINATION FACTOR MTERF15, MITOCHONDRIAL-LIKE"/>
    <property type="match status" value="1"/>
</dbReference>
<dbReference type="Pfam" id="PF02536">
    <property type="entry name" value="mTERF"/>
    <property type="match status" value="1"/>
</dbReference>
<accession>A0AAV3Q9V5</accession>
<organism evidence="4 5">
    <name type="scientific">Lithospermum erythrorhizon</name>
    <name type="common">Purple gromwell</name>
    <name type="synonym">Lithospermum officinale var. erythrorhizon</name>
    <dbReference type="NCBI Taxonomy" id="34254"/>
    <lineage>
        <taxon>Eukaryota</taxon>
        <taxon>Viridiplantae</taxon>
        <taxon>Streptophyta</taxon>
        <taxon>Embryophyta</taxon>
        <taxon>Tracheophyta</taxon>
        <taxon>Spermatophyta</taxon>
        <taxon>Magnoliopsida</taxon>
        <taxon>eudicotyledons</taxon>
        <taxon>Gunneridae</taxon>
        <taxon>Pentapetalae</taxon>
        <taxon>asterids</taxon>
        <taxon>lamiids</taxon>
        <taxon>Boraginales</taxon>
        <taxon>Boraginaceae</taxon>
        <taxon>Boraginoideae</taxon>
        <taxon>Lithospermeae</taxon>
        <taxon>Lithospermum</taxon>
    </lineage>
</organism>
<gene>
    <name evidence="4" type="ORF">LIER_17256</name>
</gene>
<dbReference type="InterPro" id="IPR003690">
    <property type="entry name" value="MTERF"/>
</dbReference>
<reference evidence="4 5" key="1">
    <citation type="submission" date="2024-01" db="EMBL/GenBank/DDBJ databases">
        <title>The complete chloroplast genome sequence of Lithospermum erythrorhizon: insights into the phylogenetic relationship among Boraginaceae species and the maternal lineages of purple gromwells.</title>
        <authorList>
            <person name="Okada T."/>
            <person name="Watanabe K."/>
        </authorList>
    </citation>
    <scope>NUCLEOTIDE SEQUENCE [LARGE SCALE GENOMIC DNA]</scope>
</reference>
<evidence type="ECO:0000313" key="4">
    <source>
        <dbReference type="EMBL" id="GAA0160780.1"/>
    </source>
</evidence>
<keyword evidence="5" id="KW-1185">Reference proteome</keyword>
<proteinExistence type="inferred from homology"/>
<evidence type="ECO:0000256" key="1">
    <source>
        <dbReference type="ARBA" id="ARBA00007692"/>
    </source>
</evidence>
<dbReference type="GO" id="GO:0006353">
    <property type="term" value="P:DNA-templated transcription termination"/>
    <property type="evidence" value="ECO:0007669"/>
    <property type="project" value="UniProtKB-KW"/>
</dbReference>
<keyword evidence="2" id="KW-0804">Transcription</keyword>
<dbReference type="FunFam" id="1.25.70.10:FF:000001">
    <property type="entry name" value="Mitochondrial transcription termination factor-like"/>
    <property type="match status" value="1"/>
</dbReference>
<keyword evidence="2" id="KW-0806">Transcription termination</keyword>